<organism evidence="5 6">
    <name type="scientific">Thiospirochaeta perfilievii</name>
    <dbReference type="NCBI Taxonomy" id="252967"/>
    <lineage>
        <taxon>Bacteria</taxon>
        <taxon>Pseudomonadati</taxon>
        <taxon>Spirochaetota</taxon>
        <taxon>Spirochaetia</taxon>
        <taxon>Spirochaetales</taxon>
        <taxon>Spirochaetaceae</taxon>
        <taxon>Thiospirochaeta</taxon>
    </lineage>
</organism>
<evidence type="ECO:0000313" key="5">
    <source>
        <dbReference type="EMBL" id="QEN03891.1"/>
    </source>
</evidence>
<sequence length="278" mass="30571">MNIVVLSGKGGTGKTTVSINLEAVSGNNTSLLDCDVEEPNSHLFCTKPFDTIDDVGVYYPEISEDLCIHCGKCGSFCQFHAILNTKRANIVMPELCHDCGGCKLVCPVDAIEFKSRSIGSIRKGKTDKNQNFIDGILNTGEFSSTKIIQQVLKEGLTTDDRIIDAPPGSACAAVETVQGADLGLIVTEPTPFALSDMKMVVEMLENLNIETAVFINKSGENEEKLIEYCKEKKLPILGRLPFNNSYAQSYAEGKVLVNEFPEVKEIFTNLWRIIKDEY</sequence>
<evidence type="ECO:0000256" key="3">
    <source>
        <dbReference type="ARBA" id="ARBA00023014"/>
    </source>
</evidence>
<dbReference type="AlphaFoldDB" id="A0A5C1Q8R4"/>
<dbReference type="RefSeq" id="WP_149567148.1">
    <property type="nucleotide sequence ID" value="NZ_CP035807.1"/>
</dbReference>
<protein>
    <recommendedName>
        <fullName evidence="4">4Fe-4S ferredoxin-type domain-containing protein</fullName>
    </recommendedName>
</protein>
<dbReference type="KEGG" id="sper:EW093_03970"/>
<gene>
    <name evidence="5" type="ORF">EW093_03970</name>
</gene>
<keyword evidence="1" id="KW-0479">Metal-binding</keyword>
<dbReference type="InterPro" id="IPR017900">
    <property type="entry name" value="4Fe4S_Fe_S_CS"/>
</dbReference>
<reference evidence="5 6" key="2">
    <citation type="submission" date="2019-09" db="EMBL/GenBank/DDBJ databases">
        <title>Complete Genome Sequence and Methylome Analysis of free living Spirochaetas.</title>
        <authorList>
            <person name="Leshcheva N."/>
            <person name="Mikheeva N."/>
        </authorList>
    </citation>
    <scope>NUCLEOTIDE SEQUENCE [LARGE SCALE GENOMIC DNA]</scope>
    <source>
        <strain evidence="5 6">P</strain>
    </source>
</reference>
<evidence type="ECO:0000313" key="6">
    <source>
        <dbReference type="Proteomes" id="UP000323824"/>
    </source>
</evidence>
<dbReference type="PANTHER" id="PTHR43063:SF1">
    <property type="entry name" value="4FE-4S CLUSTER CONTAINING PARA FAMILY ATPASE PROTEIN"/>
    <property type="match status" value="1"/>
</dbReference>
<feature type="domain" description="4Fe-4S ferredoxin-type" evidence="4">
    <location>
        <begin position="86"/>
        <end position="116"/>
    </location>
</feature>
<evidence type="ECO:0000259" key="4">
    <source>
        <dbReference type="PROSITE" id="PS51379"/>
    </source>
</evidence>
<keyword evidence="3" id="KW-0411">Iron-sulfur</keyword>
<keyword evidence="2" id="KW-0408">Iron</keyword>
<dbReference type="SUPFAM" id="SSF54862">
    <property type="entry name" value="4Fe-4S ferredoxins"/>
    <property type="match status" value="1"/>
</dbReference>
<evidence type="ECO:0000256" key="1">
    <source>
        <dbReference type="ARBA" id="ARBA00022723"/>
    </source>
</evidence>
<dbReference type="OrthoDB" id="356549at2"/>
<keyword evidence="6" id="KW-1185">Reference proteome</keyword>
<dbReference type="Gene3D" id="3.40.50.300">
    <property type="entry name" value="P-loop containing nucleotide triphosphate hydrolases"/>
    <property type="match status" value="1"/>
</dbReference>
<dbReference type="PROSITE" id="PS00198">
    <property type="entry name" value="4FE4S_FER_1"/>
    <property type="match status" value="1"/>
</dbReference>
<proteinExistence type="predicted"/>
<dbReference type="GO" id="GO:0046872">
    <property type="term" value="F:metal ion binding"/>
    <property type="evidence" value="ECO:0007669"/>
    <property type="project" value="UniProtKB-KW"/>
</dbReference>
<dbReference type="GO" id="GO:0051536">
    <property type="term" value="F:iron-sulfur cluster binding"/>
    <property type="evidence" value="ECO:0007669"/>
    <property type="project" value="UniProtKB-KW"/>
</dbReference>
<dbReference type="Pfam" id="PF00037">
    <property type="entry name" value="Fer4"/>
    <property type="match status" value="2"/>
</dbReference>
<dbReference type="Proteomes" id="UP000323824">
    <property type="component" value="Chromosome"/>
</dbReference>
<dbReference type="PROSITE" id="PS51379">
    <property type="entry name" value="4FE4S_FER_2"/>
    <property type="match status" value="2"/>
</dbReference>
<evidence type="ECO:0000256" key="2">
    <source>
        <dbReference type="ARBA" id="ARBA00023004"/>
    </source>
</evidence>
<dbReference type="PANTHER" id="PTHR43063">
    <property type="entry name" value="4FE-4S CLUSTER CONTAINING PARA FAMILY ATPASE PROTEIN"/>
    <property type="match status" value="1"/>
</dbReference>
<dbReference type="EMBL" id="CP035807">
    <property type="protein sequence ID" value="QEN03891.1"/>
    <property type="molecule type" value="Genomic_DNA"/>
</dbReference>
<reference evidence="5 6" key="1">
    <citation type="submission" date="2019-02" db="EMBL/GenBank/DDBJ databases">
        <authorList>
            <person name="Fomenkov A."/>
            <person name="Dubinina G."/>
            <person name="Grabovich M."/>
            <person name="Vincze T."/>
            <person name="Roberts R.J."/>
        </authorList>
    </citation>
    <scope>NUCLEOTIDE SEQUENCE [LARGE SCALE GENOMIC DNA]</scope>
    <source>
        <strain evidence="5 6">P</strain>
    </source>
</reference>
<dbReference type="Gene3D" id="3.30.70.20">
    <property type="match status" value="1"/>
</dbReference>
<dbReference type="Pfam" id="PF01656">
    <property type="entry name" value="CbiA"/>
    <property type="match status" value="1"/>
</dbReference>
<feature type="domain" description="4Fe-4S ferredoxin-type" evidence="4">
    <location>
        <begin position="58"/>
        <end position="82"/>
    </location>
</feature>
<accession>A0A5C1Q8R4</accession>
<dbReference type="InterPro" id="IPR017896">
    <property type="entry name" value="4Fe4S_Fe-S-bd"/>
</dbReference>
<dbReference type="SUPFAM" id="SSF52540">
    <property type="entry name" value="P-loop containing nucleoside triphosphate hydrolases"/>
    <property type="match status" value="1"/>
</dbReference>
<name>A0A5C1Q8R4_9SPIO</name>
<dbReference type="InterPro" id="IPR002586">
    <property type="entry name" value="CobQ/CobB/MinD/ParA_Nub-bd_dom"/>
</dbReference>
<dbReference type="InterPro" id="IPR027417">
    <property type="entry name" value="P-loop_NTPase"/>
</dbReference>